<keyword evidence="4 8" id="KW-0560">Oxidoreductase</keyword>
<dbReference type="PRINTS" id="PR00465">
    <property type="entry name" value="EP450IV"/>
</dbReference>
<keyword evidence="10" id="KW-1185">Reference proteome</keyword>
<feature type="binding site" description="axial binding residue" evidence="7">
    <location>
        <position position="400"/>
    </location>
    <ligand>
        <name>heme</name>
        <dbReference type="ChEBI" id="CHEBI:30413"/>
    </ligand>
    <ligandPart>
        <name>Fe</name>
        <dbReference type="ChEBI" id="CHEBI:18248"/>
    </ligandPart>
</feature>
<protein>
    <submittedName>
        <fullName evidence="9">Cytochrome P450</fullName>
    </submittedName>
</protein>
<evidence type="ECO:0000256" key="7">
    <source>
        <dbReference type="PIRSR" id="PIRSR602403-1"/>
    </source>
</evidence>
<evidence type="ECO:0000313" key="9">
    <source>
        <dbReference type="EMBL" id="AKF07839.1"/>
    </source>
</evidence>
<dbReference type="EMBL" id="CP011125">
    <property type="protein sequence ID" value="AKF07839.1"/>
    <property type="molecule type" value="Genomic_DNA"/>
</dbReference>
<evidence type="ECO:0000256" key="8">
    <source>
        <dbReference type="RuleBase" id="RU000461"/>
    </source>
</evidence>
<dbReference type="GO" id="GO:0016705">
    <property type="term" value="F:oxidoreductase activity, acting on paired donors, with incorporation or reduction of molecular oxygen"/>
    <property type="evidence" value="ECO:0007669"/>
    <property type="project" value="InterPro"/>
</dbReference>
<dbReference type="InterPro" id="IPR017972">
    <property type="entry name" value="Cyt_P450_CS"/>
</dbReference>
<dbReference type="Gene3D" id="1.10.630.10">
    <property type="entry name" value="Cytochrome P450"/>
    <property type="match status" value="1"/>
</dbReference>
<keyword evidence="2 7" id="KW-0349">Heme</keyword>
<dbReference type="AlphaFoldDB" id="A0A0F6SG02"/>
<evidence type="ECO:0000313" key="10">
    <source>
        <dbReference type="Proteomes" id="UP000034883"/>
    </source>
</evidence>
<dbReference type="PRINTS" id="PR00385">
    <property type="entry name" value="P450"/>
</dbReference>
<dbReference type="GO" id="GO:0020037">
    <property type="term" value="F:heme binding"/>
    <property type="evidence" value="ECO:0007669"/>
    <property type="project" value="InterPro"/>
</dbReference>
<dbReference type="PANTHER" id="PTHR24291:SF50">
    <property type="entry name" value="BIFUNCTIONAL ALBAFLAVENONE MONOOXYGENASE_TERPENE SYNTHASE"/>
    <property type="match status" value="1"/>
</dbReference>
<keyword evidence="6 8" id="KW-0503">Monooxygenase</keyword>
<evidence type="ECO:0000256" key="4">
    <source>
        <dbReference type="ARBA" id="ARBA00023002"/>
    </source>
</evidence>
<dbReference type="STRING" id="927083.DB32_004988"/>
<dbReference type="KEGG" id="samy:DB32_004988"/>
<accession>A0A0F6SG02</accession>
<dbReference type="PROSITE" id="PS00086">
    <property type="entry name" value="CYTOCHROME_P450"/>
    <property type="match status" value="1"/>
</dbReference>
<dbReference type="InterPro" id="IPR050196">
    <property type="entry name" value="Cytochrome_P450_Monoox"/>
</dbReference>
<dbReference type="InterPro" id="IPR036396">
    <property type="entry name" value="Cyt_P450_sf"/>
</dbReference>
<evidence type="ECO:0000256" key="5">
    <source>
        <dbReference type="ARBA" id="ARBA00023004"/>
    </source>
</evidence>
<dbReference type="OrthoDB" id="9764248at2"/>
<reference evidence="9 10" key="1">
    <citation type="submission" date="2015-03" db="EMBL/GenBank/DDBJ databases">
        <title>Genome assembly of Sandaracinus amylolyticus DSM 53668.</title>
        <authorList>
            <person name="Sharma G."/>
            <person name="Subramanian S."/>
        </authorList>
    </citation>
    <scope>NUCLEOTIDE SEQUENCE [LARGE SCALE GENOMIC DNA]</scope>
    <source>
        <strain evidence="9 10">DSM 53668</strain>
    </source>
</reference>
<dbReference type="Proteomes" id="UP000034883">
    <property type="component" value="Chromosome"/>
</dbReference>
<dbReference type="RefSeq" id="WP_053235052.1">
    <property type="nucleotide sequence ID" value="NZ_CP011125.1"/>
</dbReference>
<dbReference type="InterPro" id="IPR001128">
    <property type="entry name" value="Cyt_P450"/>
</dbReference>
<evidence type="ECO:0000256" key="2">
    <source>
        <dbReference type="ARBA" id="ARBA00022617"/>
    </source>
</evidence>
<comment type="cofactor">
    <cofactor evidence="7">
        <name>heme</name>
        <dbReference type="ChEBI" id="CHEBI:30413"/>
    </cofactor>
</comment>
<dbReference type="SUPFAM" id="SSF48264">
    <property type="entry name" value="Cytochrome P450"/>
    <property type="match status" value="1"/>
</dbReference>
<dbReference type="InterPro" id="IPR002403">
    <property type="entry name" value="Cyt_P450_E_grp-IV"/>
</dbReference>
<evidence type="ECO:0000256" key="1">
    <source>
        <dbReference type="ARBA" id="ARBA00010617"/>
    </source>
</evidence>
<sequence>MDARPYESMPTLPGGLPLLGHWPEIIHDVFGFLERAAERADVVRVRFVHERAVITHDPAMIQHVLQQSPRLYAKSRNYAGMKKVVGEGLLTSEGDFWKRQRKLAQPAFHHAKLRGITRTMASATEDMLARWRTWEDGRPFDLHEEMMRVTLRIAGLSLFGADLDGESREIGAALGVILPWVNGIIQEPFRPPLWIPTRENRALREALATLDRLVYRIVEERRRSDPEHQRDDLLSMLMAATDDEGGGGMSDRQLRDEILTAVLAGHETTANALAWTGMLLARHPEIGARVEREASAVLGDRTPSVDDLSKLELCDRVVSESMRLYPPAWEFEREALVDDVAAGWRIPKGTVVMIAPWTLHRSPRFWDEPARFDPDRFLPERSAGRPRYAYLPFGDGPRVCIGKAFAMMESKLLLAMMAREVRFELEPGAHVRPEPSVTLRARGGVPMRFRRTAPAPFVDQTTSA</sequence>
<dbReference type="GO" id="GO:0004497">
    <property type="term" value="F:monooxygenase activity"/>
    <property type="evidence" value="ECO:0007669"/>
    <property type="project" value="UniProtKB-KW"/>
</dbReference>
<dbReference type="PANTHER" id="PTHR24291">
    <property type="entry name" value="CYTOCHROME P450 FAMILY 4"/>
    <property type="match status" value="1"/>
</dbReference>
<proteinExistence type="inferred from homology"/>
<dbReference type="Pfam" id="PF00067">
    <property type="entry name" value="p450"/>
    <property type="match status" value="1"/>
</dbReference>
<gene>
    <name evidence="9" type="ORF">DB32_004988</name>
</gene>
<evidence type="ECO:0000256" key="3">
    <source>
        <dbReference type="ARBA" id="ARBA00022723"/>
    </source>
</evidence>
<organism evidence="9 10">
    <name type="scientific">Sandaracinus amylolyticus</name>
    <dbReference type="NCBI Taxonomy" id="927083"/>
    <lineage>
        <taxon>Bacteria</taxon>
        <taxon>Pseudomonadati</taxon>
        <taxon>Myxococcota</taxon>
        <taxon>Polyangia</taxon>
        <taxon>Polyangiales</taxon>
        <taxon>Sandaracinaceae</taxon>
        <taxon>Sandaracinus</taxon>
    </lineage>
</organism>
<keyword evidence="5 7" id="KW-0408">Iron</keyword>
<evidence type="ECO:0000256" key="6">
    <source>
        <dbReference type="ARBA" id="ARBA00023033"/>
    </source>
</evidence>
<dbReference type="GO" id="GO:0005506">
    <property type="term" value="F:iron ion binding"/>
    <property type="evidence" value="ECO:0007669"/>
    <property type="project" value="InterPro"/>
</dbReference>
<name>A0A0F6SG02_9BACT</name>
<dbReference type="CDD" id="cd20620">
    <property type="entry name" value="CYP132-like"/>
    <property type="match status" value="1"/>
</dbReference>
<keyword evidence="3 7" id="KW-0479">Metal-binding</keyword>
<comment type="similarity">
    <text evidence="1 8">Belongs to the cytochrome P450 family.</text>
</comment>